<evidence type="ECO:0000256" key="1">
    <source>
        <dbReference type="SAM" id="SignalP"/>
    </source>
</evidence>
<evidence type="ECO:0000313" key="3">
    <source>
        <dbReference type="Proteomes" id="UP001219525"/>
    </source>
</evidence>
<evidence type="ECO:0000313" key="2">
    <source>
        <dbReference type="EMBL" id="KAJ7226848.1"/>
    </source>
</evidence>
<protein>
    <submittedName>
        <fullName evidence="2">Uncharacterized protein</fullName>
    </submittedName>
</protein>
<keyword evidence="1" id="KW-0732">Signal</keyword>
<comment type="caution">
    <text evidence="2">The sequence shown here is derived from an EMBL/GenBank/DDBJ whole genome shotgun (WGS) entry which is preliminary data.</text>
</comment>
<name>A0AAD6YQZ7_9AGAR</name>
<dbReference type="AlphaFoldDB" id="A0AAD6YQZ7"/>
<reference evidence="2" key="1">
    <citation type="submission" date="2023-03" db="EMBL/GenBank/DDBJ databases">
        <title>Massive genome expansion in bonnet fungi (Mycena s.s.) driven by repeated elements and novel gene families across ecological guilds.</title>
        <authorList>
            <consortium name="Lawrence Berkeley National Laboratory"/>
            <person name="Harder C.B."/>
            <person name="Miyauchi S."/>
            <person name="Viragh M."/>
            <person name="Kuo A."/>
            <person name="Thoen E."/>
            <person name="Andreopoulos B."/>
            <person name="Lu D."/>
            <person name="Skrede I."/>
            <person name="Drula E."/>
            <person name="Henrissat B."/>
            <person name="Morin E."/>
            <person name="Kohler A."/>
            <person name="Barry K."/>
            <person name="LaButti K."/>
            <person name="Morin E."/>
            <person name="Salamov A."/>
            <person name="Lipzen A."/>
            <person name="Mereny Z."/>
            <person name="Hegedus B."/>
            <person name="Baldrian P."/>
            <person name="Stursova M."/>
            <person name="Weitz H."/>
            <person name="Taylor A."/>
            <person name="Grigoriev I.V."/>
            <person name="Nagy L.G."/>
            <person name="Martin F."/>
            <person name="Kauserud H."/>
        </authorList>
    </citation>
    <scope>NUCLEOTIDE SEQUENCE</scope>
    <source>
        <strain evidence="2">9144</strain>
    </source>
</reference>
<organism evidence="2 3">
    <name type="scientific">Mycena pura</name>
    <dbReference type="NCBI Taxonomy" id="153505"/>
    <lineage>
        <taxon>Eukaryota</taxon>
        <taxon>Fungi</taxon>
        <taxon>Dikarya</taxon>
        <taxon>Basidiomycota</taxon>
        <taxon>Agaricomycotina</taxon>
        <taxon>Agaricomycetes</taxon>
        <taxon>Agaricomycetidae</taxon>
        <taxon>Agaricales</taxon>
        <taxon>Marasmiineae</taxon>
        <taxon>Mycenaceae</taxon>
        <taxon>Mycena</taxon>
    </lineage>
</organism>
<gene>
    <name evidence="2" type="ORF">GGX14DRAFT_555439</name>
</gene>
<sequence length="159" mass="16169">MRFLLTTVAALFAVSAAVAAPSKRSAGTIAAPLSGTAISSGEAIAFTYHNVNQCEAGYTPISVWLSVDAPATLKAGGGLDDYVDFFGNYLIGNFGLPPLSGSAPPPPSTLTMPDLSSYASGTALYFTVVETTAAHSCPPEGIVPATDVYIFSTTAVTVA</sequence>
<feature type="chain" id="PRO_5042225143" evidence="1">
    <location>
        <begin position="20"/>
        <end position="159"/>
    </location>
</feature>
<feature type="signal peptide" evidence="1">
    <location>
        <begin position="1"/>
        <end position="19"/>
    </location>
</feature>
<accession>A0AAD6YQZ7</accession>
<dbReference type="EMBL" id="JARJCW010000003">
    <property type="protein sequence ID" value="KAJ7226848.1"/>
    <property type="molecule type" value="Genomic_DNA"/>
</dbReference>
<proteinExistence type="predicted"/>
<dbReference type="Proteomes" id="UP001219525">
    <property type="component" value="Unassembled WGS sequence"/>
</dbReference>
<keyword evidence="3" id="KW-1185">Reference proteome</keyword>